<sequence>MNYVRINFHGKLISPRAGQLRNRNIRAREVNLTRLERIPLERQQSMIGHIVRNLHFLGHGIPTRNGGIARVQRRIIHTLTLWSLRCLEPIAGEPVIAPAGLTLDTVRTVPTLLPIDIRARQEAGFEAVLRGLLLRLSWQVRRVQQFVNDALVLTDAIAEHAAVVTVVVDAPLHFDLLAGGVGGDWFGAPVTARLVVVDAIAGIVPAGTAATDSGGVEVGPGRDGFQDGAFRTGVHAGLAC</sequence>
<dbReference type="HOGENOM" id="CLU_1156141_0_0_1"/>
<proteinExistence type="predicted"/>
<dbReference type="Proteomes" id="UP000001699">
    <property type="component" value="Unassembled WGS sequence"/>
</dbReference>
<evidence type="ECO:0000313" key="1">
    <source>
        <dbReference type="EMBL" id="EDP48484.1"/>
    </source>
</evidence>
<reference evidence="1 2" key="1">
    <citation type="journal article" date="2008" name="PLoS Genet.">
        <title>Genomic islands in the pathogenic filamentous fungus Aspergillus fumigatus.</title>
        <authorList>
            <person name="Fedorova N.D."/>
            <person name="Khaldi N."/>
            <person name="Joardar V.S."/>
            <person name="Maiti R."/>
            <person name="Amedeo P."/>
            <person name="Anderson M.J."/>
            <person name="Crabtree J."/>
            <person name="Silva J.C."/>
            <person name="Badger J.H."/>
            <person name="Albarraq A."/>
            <person name="Angiuoli S."/>
            <person name="Bussey H."/>
            <person name="Bowyer P."/>
            <person name="Cotty P.J."/>
            <person name="Dyer P.S."/>
            <person name="Egan A."/>
            <person name="Galens K."/>
            <person name="Fraser-Liggett C.M."/>
            <person name="Haas B.J."/>
            <person name="Inman J.M."/>
            <person name="Kent R."/>
            <person name="Lemieux S."/>
            <person name="Malavazi I."/>
            <person name="Orvis J."/>
            <person name="Roemer T."/>
            <person name="Ronning C.M."/>
            <person name="Sundaram J.P."/>
            <person name="Sutton G."/>
            <person name="Turner G."/>
            <person name="Venter J.C."/>
            <person name="White O.R."/>
            <person name="Whitty B.R."/>
            <person name="Youngman P."/>
            <person name="Wolfe K.H."/>
            <person name="Goldman G.H."/>
            <person name="Wortman J.R."/>
            <person name="Jiang B."/>
            <person name="Denning D.W."/>
            <person name="Nierman W.C."/>
        </authorList>
    </citation>
    <scope>NUCLEOTIDE SEQUENCE [LARGE SCALE GENOMIC DNA]</scope>
    <source>
        <strain evidence="2">CBS 144.89 / FGSC A1163 / CEA10</strain>
    </source>
</reference>
<dbReference type="EMBL" id="DS499601">
    <property type="protein sequence ID" value="EDP48484.1"/>
    <property type="molecule type" value="Genomic_DNA"/>
</dbReference>
<accession>B0YB94</accession>
<name>B0YB94_ASPFC</name>
<protein>
    <submittedName>
        <fullName evidence="1">Uncharacterized protein</fullName>
    </submittedName>
</protein>
<dbReference type="VEuPathDB" id="FungiDB:AFUB_092010"/>
<dbReference type="AlphaFoldDB" id="B0YB94"/>
<evidence type="ECO:0000313" key="2">
    <source>
        <dbReference type="Proteomes" id="UP000001699"/>
    </source>
</evidence>
<keyword evidence="2" id="KW-1185">Reference proteome</keyword>
<gene>
    <name evidence="1" type="ORF">AFUB_092010</name>
</gene>
<organism evidence="1 2">
    <name type="scientific">Aspergillus fumigatus (strain CBS 144.89 / FGSC A1163 / CEA10)</name>
    <name type="common">Neosartorya fumigata</name>
    <dbReference type="NCBI Taxonomy" id="451804"/>
    <lineage>
        <taxon>Eukaryota</taxon>
        <taxon>Fungi</taxon>
        <taxon>Dikarya</taxon>
        <taxon>Ascomycota</taxon>
        <taxon>Pezizomycotina</taxon>
        <taxon>Eurotiomycetes</taxon>
        <taxon>Eurotiomycetidae</taxon>
        <taxon>Eurotiales</taxon>
        <taxon>Aspergillaceae</taxon>
        <taxon>Aspergillus</taxon>
        <taxon>Aspergillus subgen. Fumigati</taxon>
    </lineage>
</organism>